<comment type="caution">
    <text evidence="1">The sequence shown here is derived from an EMBL/GenBank/DDBJ whole genome shotgun (WGS) entry which is preliminary data.</text>
</comment>
<evidence type="ECO:0000313" key="2">
    <source>
        <dbReference type="Proteomes" id="UP000318878"/>
    </source>
</evidence>
<dbReference type="EMBL" id="SJPF01000002">
    <property type="protein sequence ID" value="TWT34711.1"/>
    <property type="molecule type" value="Genomic_DNA"/>
</dbReference>
<accession>A0A5C5V8V3</accession>
<evidence type="ECO:0008006" key="3">
    <source>
        <dbReference type="Google" id="ProtNLM"/>
    </source>
</evidence>
<dbReference type="RefSeq" id="WP_146431195.1">
    <property type="nucleotide sequence ID" value="NZ_SJPF01000002.1"/>
</dbReference>
<name>A0A5C5V8V3_9BACT</name>
<dbReference type="Proteomes" id="UP000318878">
    <property type="component" value="Unassembled WGS sequence"/>
</dbReference>
<proteinExistence type="predicted"/>
<evidence type="ECO:0000313" key="1">
    <source>
        <dbReference type="EMBL" id="TWT34711.1"/>
    </source>
</evidence>
<dbReference type="SUPFAM" id="SSF47789">
    <property type="entry name" value="C-terminal domain of RNA polymerase alpha subunit"/>
    <property type="match status" value="1"/>
</dbReference>
<dbReference type="OrthoDB" id="279512at2"/>
<gene>
    <name evidence="1" type="ORF">Enr8_21240</name>
</gene>
<sequence>MTRITTAQAEVVARQIEMQLAQGNFSAAQSILARCLEEVRSERRELIRQFAQPREVPLARLSLEPQVITALKSVHITTVGDLQGVTYEQLLEVPAINTTRASQVRDSVRQLVRDFKTRSFEQAL</sequence>
<protein>
    <recommendedName>
        <fullName evidence="3">RNA polymerase alpha subunit C-terminal domain-containing protein</fullName>
    </recommendedName>
</protein>
<reference evidence="1 2" key="1">
    <citation type="submission" date="2019-02" db="EMBL/GenBank/DDBJ databases">
        <title>Deep-cultivation of Planctomycetes and their phenomic and genomic characterization uncovers novel biology.</title>
        <authorList>
            <person name="Wiegand S."/>
            <person name="Jogler M."/>
            <person name="Boedeker C."/>
            <person name="Pinto D."/>
            <person name="Vollmers J."/>
            <person name="Rivas-Marin E."/>
            <person name="Kohn T."/>
            <person name="Peeters S.H."/>
            <person name="Heuer A."/>
            <person name="Rast P."/>
            <person name="Oberbeckmann S."/>
            <person name="Bunk B."/>
            <person name="Jeske O."/>
            <person name="Meyerdierks A."/>
            <person name="Storesund J.E."/>
            <person name="Kallscheuer N."/>
            <person name="Luecker S."/>
            <person name="Lage O.M."/>
            <person name="Pohl T."/>
            <person name="Merkel B.J."/>
            <person name="Hornburger P."/>
            <person name="Mueller R.-W."/>
            <person name="Bruemmer F."/>
            <person name="Labrenz M."/>
            <person name="Spormann A.M."/>
            <person name="Op Den Camp H."/>
            <person name="Overmann J."/>
            <person name="Amann R."/>
            <person name="Jetten M.S.M."/>
            <person name="Mascher T."/>
            <person name="Medema M.H."/>
            <person name="Devos D.P."/>
            <person name="Kaster A.-K."/>
            <person name="Ovreas L."/>
            <person name="Rohde M."/>
            <person name="Galperin M.Y."/>
            <person name="Jogler C."/>
        </authorList>
    </citation>
    <scope>NUCLEOTIDE SEQUENCE [LARGE SCALE GENOMIC DNA]</scope>
    <source>
        <strain evidence="1 2">Enr8</strain>
    </source>
</reference>
<dbReference type="Gene3D" id="1.10.150.20">
    <property type="entry name" value="5' to 3' exonuclease, C-terminal subdomain"/>
    <property type="match status" value="1"/>
</dbReference>
<organism evidence="1 2">
    <name type="scientific">Blastopirellula retiformator</name>
    <dbReference type="NCBI Taxonomy" id="2527970"/>
    <lineage>
        <taxon>Bacteria</taxon>
        <taxon>Pseudomonadati</taxon>
        <taxon>Planctomycetota</taxon>
        <taxon>Planctomycetia</taxon>
        <taxon>Pirellulales</taxon>
        <taxon>Pirellulaceae</taxon>
        <taxon>Blastopirellula</taxon>
    </lineage>
</organism>
<keyword evidence="2" id="KW-1185">Reference proteome</keyword>
<dbReference type="AlphaFoldDB" id="A0A5C5V8V3"/>